<dbReference type="Gene3D" id="3.90.1750.20">
    <property type="entry name" value="Putative Large Serine Recombinase, Chain B, Domain 2"/>
    <property type="match status" value="1"/>
</dbReference>
<proteinExistence type="predicted"/>
<dbReference type="AlphaFoldDB" id="A0A0G0JLP9"/>
<sequence length="446" mass="51112">MRLSQHNNTLNNQDKLPVINRYVVYCRKSSESDERQIQSLPDQIHMLVSFVTSKGLQIIGEPLQESKSAKIPGRPVFNQLVQKVEDGEANCIVLLNPSRLSRNTVDTGRIIYLMDQGKLQEVVTPYQTFKNNPYDKFMLNLLCTQAKLENDNKSVNVRESLRLKAERGVFPGKARPGYKNNHDKPQGLRDISAHPVYFPLMRKLFDLALTGNYSIERLIKEAEYLGIRSSKSGKPICKSWMHRLLRDPFYTGKFIYCGKLYQGSHTALITDEEFNLLQDIIEGRSKGKTKKHDSALNGMIKCGECGYCITAETHTKHYKNGNSQVFAYYRCTKKNKENKCNQKYLAADKLEGQYTEDLTHFELMPEFAQWALEALDEVKKKDNNVNKNSHEALQKALEGVNKRINNLVSLKISPDNSDGSLLSDEEFGDRKRTLLFEKEKIMKQLS</sequence>
<dbReference type="InterPro" id="IPR050639">
    <property type="entry name" value="SSR_resolvase"/>
</dbReference>
<dbReference type="InterPro" id="IPR025827">
    <property type="entry name" value="Zn_ribbon_recom_dom"/>
</dbReference>
<protein>
    <submittedName>
        <fullName evidence="3">Recombinase</fullName>
    </submittedName>
</protein>
<evidence type="ECO:0000313" key="4">
    <source>
        <dbReference type="Proteomes" id="UP000034471"/>
    </source>
</evidence>
<dbReference type="Pfam" id="PF00239">
    <property type="entry name" value="Resolvase"/>
    <property type="match status" value="1"/>
</dbReference>
<dbReference type="Gene3D" id="3.40.50.1390">
    <property type="entry name" value="Resolvase, N-terminal catalytic domain"/>
    <property type="match status" value="1"/>
</dbReference>
<reference evidence="3 4" key="1">
    <citation type="journal article" date="2015" name="Nature">
        <title>rRNA introns, odd ribosomes, and small enigmatic genomes across a large radiation of phyla.</title>
        <authorList>
            <person name="Brown C.T."/>
            <person name="Hug L.A."/>
            <person name="Thomas B.C."/>
            <person name="Sharon I."/>
            <person name="Castelle C.J."/>
            <person name="Singh A."/>
            <person name="Wilkins M.J."/>
            <person name="Williams K.H."/>
            <person name="Banfield J.F."/>
        </authorList>
    </citation>
    <scope>NUCLEOTIDE SEQUENCE [LARGE SCALE GENOMIC DNA]</scope>
</reference>
<dbReference type="SMART" id="SM00857">
    <property type="entry name" value="Resolvase"/>
    <property type="match status" value="1"/>
</dbReference>
<dbReference type="PROSITE" id="PS51736">
    <property type="entry name" value="RECOMBINASES_3"/>
    <property type="match status" value="1"/>
</dbReference>
<accession>A0A0G0JLP9</accession>
<dbReference type="InterPro" id="IPR038109">
    <property type="entry name" value="DNA_bind_recomb_sf"/>
</dbReference>
<dbReference type="PANTHER" id="PTHR30461:SF23">
    <property type="entry name" value="DNA RECOMBINASE-RELATED"/>
    <property type="match status" value="1"/>
</dbReference>
<name>A0A0G0JLP9_9BACT</name>
<dbReference type="Pfam" id="PF07508">
    <property type="entry name" value="Recombinase"/>
    <property type="match status" value="1"/>
</dbReference>
<dbReference type="PANTHER" id="PTHR30461">
    <property type="entry name" value="DNA-INVERTASE FROM LAMBDOID PROPHAGE"/>
    <property type="match status" value="1"/>
</dbReference>
<dbReference type="PROSITE" id="PS51737">
    <property type="entry name" value="RECOMBINASE_DNA_BIND"/>
    <property type="match status" value="1"/>
</dbReference>
<dbReference type="EMBL" id="LBTJ01000029">
    <property type="protein sequence ID" value="KKQ37634.1"/>
    <property type="molecule type" value="Genomic_DNA"/>
</dbReference>
<organism evidence="3 4">
    <name type="scientific">Candidatus Roizmanbacteria bacterium GW2011_GWA2_37_7</name>
    <dbReference type="NCBI Taxonomy" id="1618481"/>
    <lineage>
        <taxon>Bacteria</taxon>
        <taxon>Candidatus Roizmaniibacteriota</taxon>
    </lineage>
</organism>
<dbReference type="Pfam" id="PF13408">
    <property type="entry name" value="Zn_ribbon_recom"/>
    <property type="match status" value="1"/>
</dbReference>
<dbReference type="InterPro" id="IPR036162">
    <property type="entry name" value="Resolvase-like_N_sf"/>
</dbReference>
<gene>
    <name evidence="3" type="ORF">US54_C0029G0001</name>
</gene>
<dbReference type="STRING" id="1618481.US54_C0029G0001"/>
<dbReference type="InterPro" id="IPR006119">
    <property type="entry name" value="Resolv_N"/>
</dbReference>
<evidence type="ECO:0000259" key="2">
    <source>
        <dbReference type="PROSITE" id="PS51737"/>
    </source>
</evidence>
<dbReference type="GO" id="GO:0000150">
    <property type="term" value="F:DNA strand exchange activity"/>
    <property type="evidence" value="ECO:0007669"/>
    <property type="project" value="InterPro"/>
</dbReference>
<dbReference type="GO" id="GO:0003677">
    <property type="term" value="F:DNA binding"/>
    <property type="evidence" value="ECO:0007669"/>
    <property type="project" value="InterPro"/>
</dbReference>
<feature type="domain" description="Resolvase/invertase-type recombinase catalytic" evidence="1">
    <location>
        <begin position="21"/>
        <end position="168"/>
    </location>
</feature>
<evidence type="ECO:0000313" key="3">
    <source>
        <dbReference type="EMBL" id="KKQ37634.1"/>
    </source>
</evidence>
<dbReference type="CDD" id="cd00338">
    <property type="entry name" value="Ser_Recombinase"/>
    <property type="match status" value="1"/>
</dbReference>
<dbReference type="SUPFAM" id="SSF53041">
    <property type="entry name" value="Resolvase-like"/>
    <property type="match status" value="1"/>
</dbReference>
<dbReference type="InterPro" id="IPR011109">
    <property type="entry name" value="DNA_bind_recombinase_dom"/>
</dbReference>
<dbReference type="Proteomes" id="UP000034471">
    <property type="component" value="Unassembled WGS sequence"/>
</dbReference>
<feature type="domain" description="Recombinase" evidence="2">
    <location>
        <begin position="175"/>
        <end position="287"/>
    </location>
</feature>
<comment type="caution">
    <text evidence="3">The sequence shown here is derived from an EMBL/GenBank/DDBJ whole genome shotgun (WGS) entry which is preliminary data.</text>
</comment>
<evidence type="ECO:0000259" key="1">
    <source>
        <dbReference type="PROSITE" id="PS51736"/>
    </source>
</evidence>